<gene>
    <name evidence="5" type="ORF">A8709_10220</name>
</gene>
<dbReference type="Pfam" id="PF12833">
    <property type="entry name" value="HTH_18"/>
    <property type="match status" value="1"/>
</dbReference>
<keyword evidence="2" id="KW-0238">DNA-binding</keyword>
<evidence type="ECO:0000313" key="5">
    <source>
        <dbReference type="EMBL" id="OCT15986.1"/>
    </source>
</evidence>
<dbReference type="GO" id="GO:0043565">
    <property type="term" value="F:sequence-specific DNA binding"/>
    <property type="evidence" value="ECO:0007669"/>
    <property type="project" value="InterPro"/>
</dbReference>
<dbReference type="PANTHER" id="PTHR43280:SF34">
    <property type="entry name" value="ARAC-FAMILY TRANSCRIPTIONAL REGULATOR"/>
    <property type="match status" value="1"/>
</dbReference>
<dbReference type="InterPro" id="IPR014710">
    <property type="entry name" value="RmlC-like_jellyroll"/>
</dbReference>
<keyword evidence="6" id="KW-1185">Reference proteome</keyword>
<comment type="caution">
    <text evidence="5">The sequence shown here is derived from an EMBL/GenBank/DDBJ whole genome shotgun (WGS) entry which is preliminary data.</text>
</comment>
<dbReference type="SUPFAM" id="SSF46689">
    <property type="entry name" value="Homeodomain-like"/>
    <property type="match status" value="1"/>
</dbReference>
<dbReference type="PROSITE" id="PS01124">
    <property type="entry name" value="HTH_ARAC_FAMILY_2"/>
    <property type="match status" value="1"/>
</dbReference>
<dbReference type="PANTHER" id="PTHR43280">
    <property type="entry name" value="ARAC-FAMILY TRANSCRIPTIONAL REGULATOR"/>
    <property type="match status" value="1"/>
</dbReference>
<evidence type="ECO:0000256" key="2">
    <source>
        <dbReference type="ARBA" id="ARBA00023125"/>
    </source>
</evidence>
<reference evidence="6" key="1">
    <citation type="submission" date="2016-05" db="EMBL/GenBank/DDBJ databases">
        <title>Paenibacillus oryzae. sp. nov., isolated from the rice root.</title>
        <authorList>
            <person name="Zhang J."/>
            <person name="Zhang X."/>
        </authorList>
    </citation>
    <scope>NUCLEOTIDE SEQUENCE [LARGE SCALE GENOMIC DNA]</scope>
    <source>
        <strain evidence="6">KCTC13222</strain>
    </source>
</reference>
<dbReference type="Gene3D" id="1.10.10.60">
    <property type="entry name" value="Homeodomain-like"/>
    <property type="match status" value="2"/>
</dbReference>
<keyword evidence="3" id="KW-0804">Transcription</keyword>
<dbReference type="InterPro" id="IPR009057">
    <property type="entry name" value="Homeodomain-like_sf"/>
</dbReference>
<dbReference type="Gene3D" id="2.60.120.10">
    <property type="entry name" value="Jelly Rolls"/>
    <property type="match status" value="1"/>
</dbReference>
<evidence type="ECO:0000256" key="3">
    <source>
        <dbReference type="ARBA" id="ARBA00023163"/>
    </source>
</evidence>
<dbReference type="EMBL" id="LYPC01000012">
    <property type="protein sequence ID" value="OCT15986.1"/>
    <property type="molecule type" value="Genomic_DNA"/>
</dbReference>
<evidence type="ECO:0000256" key="1">
    <source>
        <dbReference type="ARBA" id="ARBA00023015"/>
    </source>
</evidence>
<dbReference type="InterPro" id="IPR037923">
    <property type="entry name" value="HTH-like"/>
</dbReference>
<evidence type="ECO:0000313" key="6">
    <source>
        <dbReference type="Proteomes" id="UP000093309"/>
    </source>
</evidence>
<accession>A0A1C1A600</accession>
<organism evidence="5 6">
    <name type="scientific">Paenibacillus pectinilyticus</name>
    <dbReference type="NCBI Taxonomy" id="512399"/>
    <lineage>
        <taxon>Bacteria</taxon>
        <taxon>Bacillati</taxon>
        <taxon>Bacillota</taxon>
        <taxon>Bacilli</taxon>
        <taxon>Bacillales</taxon>
        <taxon>Paenibacillaceae</taxon>
        <taxon>Paenibacillus</taxon>
    </lineage>
</organism>
<keyword evidence="1" id="KW-0805">Transcription regulation</keyword>
<dbReference type="GO" id="GO:0003700">
    <property type="term" value="F:DNA-binding transcription factor activity"/>
    <property type="evidence" value="ECO:0007669"/>
    <property type="project" value="InterPro"/>
</dbReference>
<dbReference type="SMART" id="SM00342">
    <property type="entry name" value="HTH_ARAC"/>
    <property type="match status" value="1"/>
</dbReference>
<proteinExistence type="predicted"/>
<sequence length="382" mass="44058">MLNYGYDWNDFIHKQQGLPYDPGIEAASGLENVWKIRTVNSVLTYELAVPFGASIVSISQTISKFISIGGKRTVTLDLDTFSKEAKHQGLTEVHDMHSHNYYELMYVCGGDVPITIEDRTHIFRAGDICLLDSKTRHLETYSEGNLIFYFCMTKEFVNRILVSNNIENAITKFISRSLKEKESYKHKSYLYLKPVAFNPQLTKKISATIEQLLREMSSNDVGCEYMTQGLLMRLFSLFSDQNYESTDESVLLKIEPDSQLFDKIAMVVLHRNGNVTRQEVAEYLHYNSDYINRIVKKHVGISFSEYCNAIRLNKAEDLLVTTMRSINKIIDDVGFINKTHFYNLFFQKHAITPAQYRSEKKFNTCLNKILSQKMKSLSDNDL</sequence>
<protein>
    <recommendedName>
        <fullName evidence="4">HTH araC/xylS-type domain-containing protein</fullName>
    </recommendedName>
</protein>
<evidence type="ECO:0000259" key="4">
    <source>
        <dbReference type="PROSITE" id="PS01124"/>
    </source>
</evidence>
<dbReference type="STRING" id="512399.A8709_10220"/>
<dbReference type="InterPro" id="IPR018060">
    <property type="entry name" value="HTH_AraC"/>
</dbReference>
<dbReference type="InterPro" id="IPR003313">
    <property type="entry name" value="AraC-bd"/>
</dbReference>
<dbReference type="Pfam" id="PF02311">
    <property type="entry name" value="AraC_binding"/>
    <property type="match status" value="1"/>
</dbReference>
<dbReference type="Proteomes" id="UP000093309">
    <property type="component" value="Unassembled WGS sequence"/>
</dbReference>
<name>A0A1C1A600_9BACL</name>
<dbReference type="SUPFAM" id="SSF51215">
    <property type="entry name" value="Regulatory protein AraC"/>
    <property type="match status" value="1"/>
</dbReference>
<dbReference type="AlphaFoldDB" id="A0A1C1A600"/>
<feature type="domain" description="HTH araC/xylS-type" evidence="4">
    <location>
        <begin position="258"/>
        <end position="359"/>
    </location>
</feature>